<feature type="domain" description="Metallo-beta-lactamase" evidence="2">
    <location>
        <begin position="570"/>
        <end position="641"/>
    </location>
</feature>
<protein>
    <recommendedName>
        <fullName evidence="2">Metallo-beta-lactamase domain-containing protein</fullName>
    </recommendedName>
</protein>
<feature type="domain" description="Metallo-beta-lactamase" evidence="2">
    <location>
        <begin position="467"/>
        <end position="543"/>
    </location>
</feature>
<dbReference type="PANTHER" id="PTHR30619:SF7">
    <property type="entry name" value="BETA-LACTAMASE DOMAIN PROTEIN"/>
    <property type="match status" value="1"/>
</dbReference>
<keyword evidence="1" id="KW-0472">Membrane</keyword>
<feature type="transmembrane region" description="Helical" evidence="1">
    <location>
        <begin position="209"/>
        <end position="230"/>
    </location>
</feature>
<dbReference type="Gene3D" id="3.60.15.10">
    <property type="entry name" value="Ribonuclease Z/Hydroxyacylglutathione hydrolase-like"/>
    <property type="match status" value="2"/>
</dbReference>
<keyword evidence="1" id="KW-0812">Transmembrane</keyword>
<name>M9WCZ7_9MOLU</name>
<feature type="transmembrane region" description="Helical" evidence="1">
    <location>
        <begin position="438"/>
        <end position="456"/>
    </location>
</feature>
<dbReference type="InterPro" id="IPR001279">
    <property type="entry name" value="Metallo-B-lactamas"/>
</dbReference>
<sequence>MSFKIFASDFYSFLVNKHFFLMFLLLSICFACSFILNFEVKYLFLSLFFLIITISLNYKNFYLILIIFAVVGLIFIGYKLWYSHSDLSFLNHQEISAKVIAKSKTYVILKHKNIKFYLSDFDNKLFLDQKLIIKGVFEKLESNTNYYQFDFFNYLAKQFVNHKLDKYQIISLTNGLRSNKWLADHIYAHKLISLFLLEKNNKYTDFQRIISELNLEFLIIISSFNIHLFTKFLYKINYKYKSTIILKYGFYLLVLLITYLANFSYASLRIIVYFLVSEYFKIKHKNTPLIFKRFVCLIICFVITPSFLVSSSALFVIVAFLFFYDQIFKNKFLNYLTRSTLFTFYFLPLQIYTFYGFSIVIQICLIFLRPLFAVIYFTIPFWLITNSNWLTDSLFKLLSLIKKINFHINTGQFNVVFLILVYLVILIAMMYQFKSFKTWSLLFFTLLVCYLINWLLKPAVFLAMLNVGNGNTFIFHDKYKNITIINDCGTGRGFSNQIPYQFLKYYAINKIDLVVISHYHTDHFNGLETIQKNLYVKQVIDYHNFEPIKSIKGVNLYFFWNDLKSENNKSLVHILEYRNTRILFTGDIEKEAELALVNNSYFKYVINLKPIDILQVPHHGSKSSSSDEFISLIKPKYGLISANQKTYNFPSSETLMITLQPKIEKT</sequence>
<feature type="transmembrane region" description="Helical" evidence="1">
    <location>
        <begin position="42"/>
        <end position="58"/>
    </location>
</feature>
<gene>
    <name evidence="3" type="ORF">MPUT9231_2820</name>
</gene>
<dbReference type="AlphaFoldDB" id="M9WCZ7"/>
<reference evidence="3 4" key="1">
    <citation type="journal article" date="2013" name="Genome Announc.">
        <title>Complete Genome Sequence of Mycoplasma putrefaciens Strain 9231, One of the Agents of Contagious Agalactia in Goats.</title>
        <authorList>
            <person name="Dupuy V."/>
            <person name="Sirand-Pugnet P."/>
            <person name="Baranowski E."/>
            <person name="Barre A."/>
            <person name="Breton M."/>
            <person name="Couture C."/>
            <person name="Dordet-Frisoni E."/>
            <person name="Gaurivaud P."/>
            <person name="Jacob D."/>
            <person name="Lemaitre C."/>
            <person name="Manso-Silvan L."/>
            <person name="Nikolski M."/>
            <person name="Nouvel L.X."/>
            <person name="Poumarat F."/>
            <person name="Tardy F."/>
            <person name="Thebault P."/>
            <person name="Theil S."/>
            <person name="Citti C."/>
            <person name="Blanchard A."/>
            <person name="Thiaucourt F."/>
        </authorList>
    </citation>
    <scope>NUCLEOTIDE SEQUENCE [LARGE SCALE GENOMIC DNA]</scope>
    <source>
        <strain evidence="3">Mput9231</strain>
    </source>
</reference>
<feature type="transmembrane region" description="Helical" evidence="1">
    <location>
        <begin position="373"/>
        <end position="391"/>
    </location>
</feature>
<dbReference type="eggNOG" id="COG2333">
    <property type="taxonomic scope" value="Bacteria"/>
</dbReference>
<dbReference type="PANTHER" id="PTHR30619">
    <property type="entry name" value="DNA INTERNALIZATION/COMPETENCE PROTEIN COMEC/REC2"/>
    <property type="match status" value="1"/>
</dbReference>
<proteinExistence type="predicted"/>
<evidence type="ECO:0000313" key="3">
    <source>
        <dbReference type="EMBL" id="AGJ90706.1"/>
    </source>
</evidence>
<evidence type="ECO:0000259" key="2">
    <source>
        <dbReference type="Pfam" id="PF00753"/>
    </source>
</evidence>
<dbReference type="HOGENOM" id="CLU_463682_0_0_14"/>
<accession>M9WCZ7</accession>
<dbReference type="InterPro" id="IPR052159">
    <property type="entry name" value="Competence_DNA_uptake"/>
</dbReference>
<evidence type="ECO:0000313" key="4">
    <source>
        <dbReference type="Proteomes" id="UP000012984"/>
    </source>
</evidence>
<feature type="transmembrane region" description="Helical" evidence="1">
    <location>
        <begin position="18"/>
        <end position="35"/>
    </location>
</feature>
<dbReference type="PATRIC" id="fig|1292033.3.peg.274"/>
<dbReference type="SUPFAM" id="SSF56281">
    <property type="entry name" value="Metallo-hydrolase/oxidoreductase"/>
    <property type="match status" value="1"/>
</dbReference>
<evidence type="ECO:0000256" key="1">
    <source>
        <dbReference type="SAM" id="Phobius"/>
    </source>
</evidence>
<organism evidence="3 4">
    <name type="scientific">Mycoplasma putrefaciens Mput9231</name>
    <dbReference type="NCBI Taxonomy" id="1292033"/>
    <lineage>
        <taxon>Bacteria</taxon>
        <taxon>Bacillati</taxon>
        <taxon>Mycoplasmatota</taxon>
        <taxon>Mollicutes</taxon>
        <taxon>Mycoplasmataceae</taxon>
        <taxon>Mycoplasma</taxon>
    </lineage>
</organism>
<feature type="transmembrane region" description="Helical" evidence="1">
    <location>
        <begin position="297"/>
        <end position="324"/>
    </location>
</feature>
<feature type="transmembrane region" description="Helical" evidence="1">
    <location>
        <begin position="64"/>
        <end position="82"/>
    </location>
</feature>
<feature type="transmembrane region" description="Helical" evidence="1">
    <location>
        <begin position="411"/>
        <end position="431"/>
    </location>
</feature>
<keyword evidence="4" id="KW-1185">Reference proteome</keyword>
<dbReference type="KEGG" id="mput:MPUT9231_2820"/>
<dbReference type="RefSeq" id="WP_015587324.1">
    <property type="nucleotide sequence ID" value="NC_021083.1"/>
</dbReference>
<dbReference type="InterPro" id="IPR036866">
    <property type="entry name" value="RibonucZ/Hydroxyglut_hydro"/>
</dbReference>
<dbReference type="Proteomes" id="UP000012984">
    <property type="component" value="Chromosome"/>
</dbReference>
<dbReference type="EMBL" id="CP004357">
    <property type="protein sequence ID" value="AGJ90706.1"/>
    <property type="molecule type" value="Genomic_DNA"/>
</dbReference>
<feature type="transmembrane region" description="Helical" evidence="1">
    <location>
        <begin position="250"/>
        <end position="276"/>
    </location>
</feature>
<feature type="transmembrane region" description="Helical" evidence="1">
    <location>
        <begin position="344"/>
        <end position="368"/>
    </location>
</feature>
<dbReference type="Pfam" id="PF00753">
    <property type="entry name" value="Lactamase_B"/>
    <property type="match status" value="2"/>
</dbReference>
<keyword evidence="1" id="KW-1133">Transmembrane helix</keyword>